<dbReference type="Proteomes" id="UP001195483">
    <property type="component" value="Unassembled WGS sequence"/>
</dbReference>
<feature type="signal peptide" evidence="1">
    <location>
        <begin position="1"/>
        <end position="25"/>
    </location>
</feature>
<accession>A0AAE0SRX8</accession>
<organism evidence="2 3">
    <name type="scientific">Potamilus streckersoni</name>
    <dbReference type="NCBI Taxonomy" id="2493646"/>
    <lineage>
        <taxon>Eukaryota</taxon>
        <taxon>Metazoa</taxon>
        <taxon>Spiralia</taxon>
        <taxon>Lophotrochozoa</taxon>
        <taxon>Mollusca</taxon>
        <taxon>Bivalvia</taxon>
        <taxon>Autobranchia</taxon>
        <taxon>Heteroconchia</taxon>
        <taxon>Palaeoheterodonta</taxon>
        <taxon>Unionida</taxon>
        <taxon>Unionoidea</taxon>
        <taxon>Unionidae</taxon>
        <taxon>Ambleminae</taxon>
        <taxon>Lampsilini</taxon>
        <taxon>Potamilus</taxon>
    </lineage>
</organism>
<name>A0AAE0SRX8_9BIVA</name>
<evidence type="ECO:0000256" key="1">
    <source>
        <dbReference type="SAM" id="SignalP"/>
    </source>
</evidence>
<evidence type="ECO:0000313" key="2">
    <source>
        <dbReference type="EMBL" id="KAK3596590.1"/>
    </source>
</evidence>
<evidence type="ECO:0000313" key="3">
    <source>
        <dbReference type="Proteomes" id="UP001195483"/>
    </source>
</evidence>
<dbReference type="AlphaFoldDB" id="A0AAE0SRX8"/>
<reference evidence="2" key="3">
    <citation type="submission" date="2023-05" db="EMBL/GenBank/DDBJ databases">
        <authorList>
            <person name="Smith C.H."/>
        </authorList>
    </citation>
    <scope>NUCLEOTIDE SEQUENCE</scope>
    <source>
        <strain evidence="2">CHS0354</strain>
        <tissue evidence="2">Mantle</tissue>
    </source>
</reference>
<protein>
    <submittedName>
        <fullName evidence="2">Uncharacterized protein</fullName>
    </submittedName>
</protein>
<gene>
    <name evidence="2" type="ORF">CHS0354_020931</name>
</gene>
<sequence length="501" mass="53736">MGRHLKTVSILFISAIGFLNVHVSAQITNIDNEPCYPGNAWLSCLLDPCRFSPKCRAFPGAQCFSYRTRCNGCKALWIVDGHMVNCSRSVAGTKVCPGGEPVIECRVNSCAKLCNHPQFANAECRQNNCGGCTAEYFVEGQWRMCPNTDLSIQFDTVVRAMSSGVVQVETPCAQGQAKVMCTQDVCLGQTCPNFPNAECRPNGCGGCRSEWYVGSQLVDCFASTCPPGVPEVRCVDDPCKYFGPSCPSYKEAVCRASNCGSCKAKFYLNGTEVKCFLPSRPCPAGVTAVTCPPSTCPSLLCGSNFQAMCRVNNCGDCNFEFVHILTNEIVTCREWGKFAPNDTNRVPVASAPKREVVFMPSDPLVAAVEGIPVPDISNQPRFEMPPGSGTSGGIPMSPPPVIPPTQPVVIEIQPNVQSSVPKPTVSPSNVAIPQVHKLPSNQGEIVSLGQPIVQAPNLPIAFPTKTPTLPDQKIVPVASSGTRINVQNPNPVNTVTRSRTP</sequence>
<keyword evidence="1" id="KW-0732">Signal</keyword>
<keyword evidence="3" id="KW-1185">Reference proteome</keyword>
<feature type="chain" id="PRO_5041912056" evidence="1">
    <location>
        <begin position="26"/>
        <end position="501"/>
    </location>
</feature>
<reference evidence="2" key="1">
    <citation type="journal article" date="2021" name="Genome Biol. Evol.">
        <title>A High-Quality Reference Genome for a Parasitic Bivalve with Doubly Uniparental Inheritance (Bivalvia: Unionida).</title>
        <authorList>
            <person name="Smith C.H."/>
        </authorList>
    </citation>
    <scope>NUCLEOTIDE SEQUENCE</scope>
    <source>
        <strain evidence="2">CHS0354</strain>
    </source>
</reference>
<proteinExistence type="predicted"/>
<comment type="caution">
    <text evidence="2">The sequence shown here is derived from an EMBL/GenBank/DDBJ whole genome shotgun (WGS) entry which is preliminary data.</text>
</comment>
<dbReference type="EMBL" id="JAEAOA010001282">
    <property type="protein sequence ID" value="KAK3596590.1"/>
    <property type="molecule type" value="Genomic_DNA"/>
</dbReference>
<reference evidence="2" key="2">
    <citation type="journal article" date="2021" name="Genome Biol. Evol.">
        <title>Developing a high-quality reference genome for a parasitic bivalve with doubly uniparental inheritance (Bivalvia: Unionida).</title>
        <authorList>
            <person name="Smith C.H."/>
        </authorList>
    </citation>
    <scope>NUCLEOTIDE SEQUENCE</scope>
    <source>
        <strain evidence="2">CHS0354</strain>
        <tissue evidence="2">Mantle</tissue>
    </source>
</reference>